<keyword evidence="4" id="KW-1185">Reference proteome</keyword>
<dbReference type="Proteomes" id="UP001172743">
    <property type="component" value="Unassembled WGS sequence"/>
</dbReference>
<proteinExistence type="predicted"/>
<dbReference type="InterPro" id="IPR029062">
    <property type="entry name" value="Class_I_gatase-like"/>
</dbReference>
<evidence type="ECO:0000256" key="1">
    <source>
        <dbReference type="SAM" id="Phobius"/>
    </source>
</evidence>
<dbReference type="RefSeq" id="WP_301139741.1">
    <property type="nucleotide sequence ID" value="NZ_JAUHTQ010000021.1"/>
</dbReference>
<keyword evidence="1" id="KW-0812">Transmembrane</keyword>
<keyword evidence="1" id="KW-1133">Transmembrane helix</keyword>
<dbReference type="SUPFAM" id="SSF52317">
    <property type="entry name" value="Class I glutamine amidotransferase-like"/>
    <property type="match status" value="1"/>
</dbReference>
<protein>
    <submittedName>
        <fullName evidence="3">Uncharacterized protein</fullName>
    </submittedName>
</protein>
<name>A0ABT8GWV3_9BACL</name>
<organism evidence="3 4">
    <name type="scientific">Ureibacillus aquaedulcis</name>
    <dbReference type="NCBI Taxonomy" id="3058421"/>
    <lineage>
        <taxon>Bacteria</taxon>
        <taxon>Bacillati</taxon>
        <taxon>Bacillota</taxon>
        <taxon>Bacilli</taxon>
        <taxon>Bacillales</taxon>
        <taxon>Caryophanaceae</taxon>
        <taxon>Ureibacillus</taxon>
    </lineage>
</organism>
<sequence>MIKRIMPAVLSLLFVLSFLHINSASAAPKLDVQAEAGISNKVKYYTPLPMSVTITNDGSPFSGDLVIDAAESPSVGSGLVYPVDIAEGETKTIQLYLNGLSDDYLYSGNQQASLFTFYEGGIEEGNPVEFTGTKVVRPQIHEQEATFIYTLTENSDRLSALQRLRQFSTYNVEVFHVNQLKEFELPSDAKGLAMADVLAVDEVSLADLSEKQQQAIYSWVENGGKLLIGASDQVEVSAGPFKDHLPLTLSNERVAVSKESLASLSNEGIFTQDIEVYQAQEKVGSVDLLEDGDTILASSLALGSGQIIQTTFSLGDQPLAGMDGYAKLIAQILKLQNPRQTNSFGMYYGGINEYLPSEVGSVNELFPSFEVSTTLLVITVIVYILIVGPLLYFVLKRMDKREHAWWVIPVLSIGLSLCMFLFGAKDRLLQSQIQQSAFYKVEGENLVGNYVESILTNRGGDFTFTTDENTTAVASRNSTFYSSPSESVLHEKSYVKEHANGSTINLRNLNYWSVQSIVGQSKIDNAGNMDIQLTLKDGKVEGSITNHFPFKLNGVAIWSGTKEIELGDIEAEGTLEVSEEVKNSVLLAPSFSNYNYTQAQSKDELMPVRLEKLKYGVGALIEEERLPVITAWTEEALVGIELDGNAKMSPVAYIAQSFEPAIELSGEFTLDKESLDVSLEQSTGSGYMELMNEATNEWFLDKGDYDFNVWVPDELLEGTSWSEVSISNKASDRMSLAIWNSTTSQYEDIQEASASYTTNLEQYISSEGQLKILVRITDDMGSPVKMPDVEIKGVAQ</sequence>
<feature type="signal peptide" evidence="2">
    <location>
        <begin position="1"/>
        <end position="26"/>
    </location>
</feature>
<evidence type="ECO:0000313" key="3">
    <source>
        <dbReference type="EMBL" id="MDN4495431.1"/>
    </source>
</evidence>
<evidence type="ECO:0000313" key="4">
    <source>
        <dbReference type="Proteomes" id="UP001172743"/>
    </source>
</evidence>
<accession>A0ABT8GWV3</accession>
<gene>
    <name evidence="3" type="ORF">QYB95_17925</name>
</gene>
<feature type="transmembrane region" description="Helical" evidence="1">
    <location>
        <begin position="404"/>
        <end position="424"/>
    </location>
</feature>
<comment type="caution">
    <text evidence="3">The sequence shown here is derived from an EMBL/GenBank/DDBJ whole genome shotgun (WGS) entry which is preliminary data.</text>
</comment>
<keyword evidence="1" id="KW-0472">Membrane</keyword>
<dbReference type="Gene3D" id="3.40.50.880">
    <property type="match status" value="1"/>
</dbReference>
<feature type="chain" id="PRO_5045055038" evidence="2">
    <location>
        <begin position="27"/>
        <end position="796"/>
    </location>
</feature>
<keyword evidence="2" id="KW-0732">Signal</keyword>
<dbReference type="EMBL" id="JAUHTQ010000021">
    <property type="protein sequence ID" value="MDN4495431.1"/>
    <property type="molecule type" value="Genomic_DNA"/>
</dbReference>
<feature type="transmembrane region" description="Helical" evidence="1">
    <location>
        <begin position="375"/>
        <end position="395"/>
    </location>
</feature>
<evidence type="ECO:0000256" key="2">
    <source>
        <dbReference type="SAM" id="SignalP"/>
    </source>
</evidence>
<reference evidence="3" key="1">
    <citation type="submission" date="2023-07" db="EMBL/GenBank/DDBJ databases">
        <title>Ureibacillus sp. isolated from freshwater well.</title>
        <authorList>
            <person name="Kirdat K."/>
            <person name="Bhatt A."/>
            <person name="Teware R."/>
            <person name="Bhavsar Y."/>
            <person name="Yadav A."/>
        </authorList>
    </citation>
    <scope>NUCLEOTIDE SEQUENCE</scope>
    <source>
        <strain evidence="3">BA0131</strain>
    </source>
</reference>